<dbReference type="InterPro" id="IPR036397">
    <property type="entry name" value="RNaseH_sf"/>
</dbReference>
<evidence type="ECO:0000313" key="5">
    <source>
        <dbReference type="Proteomes" id="UP000183750"/>
    </source>
</evidence>
<protein>
    <submittedName>
        <fullName evidence="4">Integrase core domain-containing protein</fullName>
    </submittedName>
</protein>
<feature type="region of interest" description="Disordered" evidence="1">
    <location>
        <begin position="615"/>
        <end position="654"/>
    </location>
</feature>
<dbReference type="EMBL" id="FNSQ01000005">
    <property type="protein sequence ID" value="SEB35496.1"/>
    <property type="molecule type" value="Genomic_DNA"/>
</dbReference>
<dbReference type="GO" id="GO:0015074">
    <property type="term" value="P:DNA integration"/>
    <property type="evidence" value="ECO:0007669"/>
    <property type="project" value="InterPro"/>
</dbReference>
<evidence type="ECO:0000259" key="2">
    <source>
        <dbReference type="PROSITE" id="PS50994"/>
    </source>
</evidence>
<dbReference type="SUPFAM" id="SSF53098">
    <property type="entry name" value="Ribonuclease H-like"/>
    <property type="match status" value="1"/>
</dbReference>
<dbReference type="Gene3D" id="3.30.420.10">
    <property type="entry name" value="Ribonuclease H-like superfamily/Ribonuclease H"/>
    <property type="match status" value="1"/>
</dbReference>
<proteinExistence type="predicted"/>
<organism evidence="4 5">
    <name type="scientific">Microbacterium hydrocarbonoxydans</name>
    <dbReference type="NCBI Taxonomy" id="273678"/>
    <lineage>
        <taxon>Bacteria</taxon>
        <taxon>Bacillati</taxon>
        <taxon>Actinomycetota</taxon>
        <taxon>Actinomycetes</taxon>
        <taxon>Micrococcales</taxon>
        <taxon>Microbacteriaceae</taxon>
        <taxon>Microbacterium</taxon>
    </lineage>
</organism>
<gene>
    <name evidence="3" type="ORF">SAMN04489807_0068</name>
    <name evidence="4" type="ORF">SAMN04489807_3431</name>
</gene>
<evidence type="ECO:0000256" key="1">
    <source>
        <dbReference type="SAM" id="MobiDB-lite"/>
    </source>
</evidence>
<evidence type="ECO:0000313" key="3">
    <source>
        <dbReference type="EMBL" id="SEB35496.1"/>
    </source>
</evidence>
<dbReference type="EMBL" id="FNSQ01000005">
    <property type="protein sequence ID" value="SEC32693.1"/>
    <property type="molecule type" value="Genomic_DNA"/>
</dbReference>
<dbReference type="GO" id="GO:0003676">
    <property type="term" value="F:nucleic acid binding"/>
    <property type="evidence" value="ECO:0007669"/>
    <property type="project" value="InterPro"/>
</dbReference>
<reference evidence="4" key="1">
    <citation type="submission" date="2016-10" db="EMBL/GenBank/DDBJ databases">
        <authorList>
            <person name="de Groot N.N."/>
        </authorList>
    </citation>
    <scope>NUCLEOTIDE SEQUENCE [LARGE SCALE GENOMIC DNA]</scope>
    <source>
        <strain evidence="4">DSM 16089</strain>
    </source>
</reference>
<dbReference type="InterPro" id="IPR001584">
    <property type="entry name" value="Integrase_cat-core"/>
</dbReference>
<dbReference type="AlphaFoldDB" id="A0A1H4RLC0"/>
<reference evidence="5" key="2">
    <citation type="submission" date="2016-10" db="EMBL/GenBank/DDBJ databases">
        <authorList>
            <person name="Varghese N."/>
            <person name="Submissions S."/>
        </authorList>
    </citation>
    <scope>NUCLEOTIDE SEQUENCE [LARGE SCALE GENOMIC DNA]</scope>
    <source>
        <strain evidence="5">DSM 16089</strain>
    </source>
</reference>
<keyword evidence="5" id="KW-1185">Reference proteome</keyword>
<dbReference type="Proteomes" id="UP000183750">
    <property type="component" value="Unassembled WGS sequence"/>
</dbReference>
<sequence length="681" mass="76262">MRSVSDESKLKLGDSFDIDGEIWVWAHIIPGLEVKLRSENAPDRHLIMSVDEFLRHAGTAQRERAVSLRPDGDAWPTNVCDMEAHLLEAFTGRPMDPLASTPRAQYDPALTTQNARVDAKLLELKGTSLGRARSTFHLLWKTYQQDGAAGLNARMHRKGEQRLAISRADPRLVTIIDRFLDRQTDKATSSKKRCAVLVRRALETTYPGDPICEIKARTLQGYINERAAGRYSFDKATTRRNTDNSPKRQYHSGAAYQLGERCEIDSTDLDVLVWDETSEFRPKLTVLLDVASRVPLAWAIHADSPGGFDHALLLARAIIGRKAVPGSGAATLSGSAALPSALMKQVNPYLSDESLALPWIFPRSITIDGGADFRSRTFRDACRAYGIHRELAPSGTPTVKPHVERNFGTLSSDFAAWLAGFVGNSVAHRGARDNPTLTLDSLRLILDSWISNIYLNKPHQGLKSTSSPGRIFTPNQMYTELFSVGPGVPVPFGVEEYLALLPTERRMIGRAGIDLHNRRYDSPDLEDLRSRSLTGAEPGSARARKFPVSFDPYNANAVWVRHPETGLWIECWDVALREKTAPMVAEIDMKLLTRYPDAAIDDPDRRREWIDHVESRERGDKRKRTQHKREQQRLKVEAQRESGPSTTTPIPLRQWAKPVDISTIDWTSPDIHLAQAEELDP</sequence>
<dbReference type="OrthoDB" id="52928at2"/>
<accession>A0A1H4RLC0</accession>
<feature type="domain" description="Integrase catalytic" evidence="2">
    <location>
        <begin position="242"/>
        <end position="476"/>
    </location>
</feature>
<dbReference type="PROSITE" id="PS50994">
    <property type="entry name" value="INTEGRASE"/>
    <property type="match status" value="1"/>
</dbReference>
<evidence type="ECO:0000313" key="4">
    <source>
        <dbReference type="EMBL" id="SEC32693.1"/>
    </source>
</evidence>
<dbReference type="InterPro" id="IPR015378">
    <property type="entry name" value="Transposase-like_Mu_C"/>
</dbReference>
<dbReference type="Pfam" id="PF09299">
    <property type="entry name" value="Mu-transpos_C"/>
    <property type="match status" value="1"/>
</dbReference>
<dbReference type="InterPro" id="IPR012337">
    <property type="entry name" value="RNaseH-like_sf"/>
</dbReference>
<feature type="compositionally biased region" description="Basic and acidic residues" evidence="1">
    <location>
        <begin position="628"/>
        <end position="640"/>
    </location>
</feature>
<name>A0A1H4RLC0_9MICO</name>